<dbReference type="InterPro" id="IPR003604">
    <property type="entry name" value="Matrin/U1-like-C_Znf_C2H2"/>
</dbReference>
<proteinExistence type="predicted"/>
<evidence type="ECO:0000259" key="2">
    <source>
        <dbReference type="PROSITE" id="PS51703"/>
    </source>
</evidence>
<feature type="region of interest" description="Disordered" evidence="1">
    <location>
        <begin position="736"/>
        <end position="802"/>
    </location>
</feature>
<dbReference type="SMART" id="SM00572">
    <property type="entry name" value="DZF"/>
    <property type="match status" value="1"/>
</dbReference>
<feature type="compositionally biased region" description="Low complexity" evidence="1">
    <location>
        <begin position="46"/>
        <end position="61"/>
    </location>
</feature>
<name>A0AAV2SWL4_CALDB</name>
<dbReference type="Pfam" id="PF07528">
    <property type="entry name" value="DZF_N"/>
    <property type="match status" value="1"/>
</dbReference>
<feature type="compositionally biased region" description="Polar residues" evidence="1">
    <location>
        <begin position="475"/>
        <end position="488"/>
    </location>
</feature>
<evidence type="ECO:0000313" key="4">
    <source>
        <dbReference type="Proteomes" id="UP001497525"/>
    </source>
</evidence>
<dbReference type="InterPro" id="IPR049402">
    <property type="entry name" value="DZF_dom_C"/>
</dbReference>
<dbReference type="PROSITE" id="PS00028">
    <property type="entry name" value="ZINC_FINGER_C2H2_1"/>
    <property type="match status" value="2"/>
</dbReference>
<dbReference type="SMART" id="SM00451">
    <property type="entry name" value="ZnF_U1"/>
    <property type="match status" value="3"/>
</dbReference>
<feature type="domain" description="DZF" evidence="2">
    <location>
        <begin position="533"/>
        <end position="1057"/>
    </location>
</feature>
<dbReference type="InterPro" id="IPR006561">
    <property type="entry name" value="DZF_dom"/>
</dbReference>
<feature type="compositionally biased region" description="Pro residues" evidence="1">
    <location>
        <begin position="508"/>
        <end position="522"/>
    </location>
</feature>
<dbReference type="Gene3D" id="3.30.460.10">
    <property type="entry name" value="Beta Polymerase, domain 2"/>
    <property type="match status" value="1"/>
</dbReference>
<feature type="compositionally biased region" description="Basic and acidic residues" evidence="1">
    <location>
        <begin position="379"/>
        <end position="393"/>
    </location>
</feature>
<feature type="region of interest" description="Disordered" evidence="1">
    <location>
        <begin position="350"/>
        <end position="393"/>
    </location>
</feature>
<dbReference type="PROSITE" id="PS51703">
    <property type="entry name" value="DZF"/>
    <property type="match status" value="1"/>
</dbReference>
<feature type="compositionally biased region" description="Polar residues" evidence="1">
    <location>
        <begin position="67"/>
        <end position="84"/>
    </location>
</feature>
<evidence type="ECO:0000313" key="3">
    <source>
        <dbReference type="EMBL" id="CAL5129350.1"/>
    </source>
</evidence>
<dbReference type="EMBL" id="CAXLJL010000001">
    <property type="protein sequence ID" value="CAL5129350.1"/>
    <property type="molecule type" value="Genomic_DNA"/>
</dbReference>
<evidence type="ECO:0000256" key="1">
    <source>
        <dbReference type="SAM" id="MobiDB-lite"/>
    </source>
</evidence>
<reference evidence="3" key="1">
    <citation type="submission" date="2024-06" db="EMBL/GenBank/DDBJ databases">
        <authorList>
            <person name="Liu X."/>
            <person name="Lenzi L."/>
            <person name="Haldenby T S."/>
            <person name="Uol C."/>
        </authorList>
    </citation>
    <scope>NUCLEOTIDE SEQUENCE</scope>
</reference>
<feature type="compositionally biased region" description="Polar residues" evidence="1">
    <location>
        <begin position="1031"/>
        <end position="1045"/>
    </location>
</feature>
<dbReference type="SMART" id="SM00355">
    <property type="entry name" value="ZnF_C2H2"/>
    <property type="match status" value="3"/>
</dbReference>
<dbReference type="PANTHER" id="PTHR45762:SF3">
    <property type="entry name" value="ZINC-FINGER PROTEIN AT 72D, ISOFORM B"/>
    <property type="match status" value="1"/>
</dbReference>
<feature type="region of interest" description="Disordered" evidence="1">
    <location>
        <begin position="466"/>
        <end position="538"/>
    </location>
</feature>
<dbReference type="Pfam" id="PF12874">
    <property type="entry name" value="zf-met"/>
    <property type="match status" value="3"/>
</dbReference>
<dbReference type="Gene3D" id="1.10.1410.40">
    <property type="match status" value="1"/>
</dbReference>
<dbReference type="InterPro" id="IPR049401">
    <property type="entry name" value="DZF_dom_N"/>
</dbReference>
<protein>
    <recommendedName>
        <fullName evidence="2">DZF domain-containing protein</fullName>
    </recommendedName>
</protein>
<dbReference type="Gene3D" id="3.30.160.60">
    <property type="entry name" value="Classic Zinc Finger"/>
    <property type="match status" value="3"/>
</dbReference>
<dbReference type="InterPro" id="IPR013087">
    <property type="entry name" value="Znf_C2H2_type"/>
</dbReference>
<organism evidence="3 4">
    <name type="scientific">Calicophoron daubneyi</name>
    <name type="common">Rumen fluke</name>
    <name type="synonym">Paramphistomum daubneyi</name>
    <dbReference type="NCBI Taxonomy" id="300641"/>
    <lineage>
        <taxon>Eukaryota</taxon>
        <taxon>Metazoa</taxon>
        <taxon>Spiralia</taxon>
        <taxon>Lophotrochozoa</taxon>
        <taxon>Platyhelminthes</taxon>
        <taxon>Trematoda</taxon>
        <taxon>Digenea</taxon>
        <taxon>Plagiorchiida</taxon>
        <taxon>Pronocephalata</taxon>
        <taxon>Paramphistomoidea</taxon>
        <taxon>Paramphistomidae</taxon>
        <taxon>Calicophoron</taxon>
    </lineage>
</organism>
<dbReference type="GO" id="GO:0003676">
    <property type="term" value="F:nucleic acid binding"/>
    <property type="evidence" value="ECO:0007669"/>
    <property type="project" value="InterPro"/>
</dbReference>
<sequence length="1128" mass="123655">MSHYGPPSFGIKQPPEHSIYFPKNDPASSPGVLSYPRGGSLAPTGSLFSPPSSNYQSSSHSDGGYYTPNQQRQISNRSSGGSYSVNSNEPFSAYMYNNSGRSPSAMGDAADAGFGGFLNSTQMDKSDDNIPFGDTMQDSFQPYNIPSDYPRSRPPQTVYSSGPVRFMGGQSDLSLGGPRFRPRQPQFPFRPRLIKPPVLYRSRKADSDPMGMGIQPERAVNRERFLLNTGGRGNSSAYYCELCKLSCAGLVAFKQHQRGQRHQKRMIQNEAMEKLKKSDEAGNLKTVTNRGVQELRCELCNVGCTGAEAYSAHLAGKHHQRTLRLHRELGKPIPPTDNPLVSSEVAAAIESKRPTTEAETKEKVSPPSVASKPTPAEPVTKEAPKDSTDAGVEKQDAEVMKHVDLTKLTKPDKPVVGAEYIEQITGIASKSTHYRCKLCECQFTNADAKEVHLRGRRHRVQYKKKVDPTLEVESKSNNSLSRKTQNSQKKNETVEGPYTLGSTRVGPGPRPAGECPPFPPQQFPRYPYSPSGRFASAMQHPNLPAENRYIAVKHSQLVPTEIEAKAMKSVVSACEHSLKTISDDLVSSDKSEAEESADAREQDSNAEKLVDTEDVKFSSENEQRLLRGVVRVGLLGKSLLLRGDHVGELVLVCSHWPTSKMVEFIETEIVKTLRSMELRFTYEVTSKTKIGLITIVATRVNQPEVKSDKSEEPAEKIEDWPSITVHIQLTSPAVAAACEDETDTQGAAASAVPATSESGAVKADGSNGTPNAAPTASEQKSNKASENNESTPPPLASGSRSWQLATHGEPIAKHNCLEALEAINQAKWFQAALSKPPLGMVSRVLRDFMRADKYWSQLDEFAVLAYLDRLLTFDLQLLQRSAMVPRPPPYGAPPMMPQYGPPFISPVRGNVPPMTIGVPPAKLFRRFFEAIASGLLLLLKSPSTENPETIASSAEPNHQKIAYDEFFGFSVLANTALEVREKVTVSAQFILRQIAFKQLYKVLGMELFSAQFTENKIDSKGENAAEEVESGDSQTTSTEETQPPGTTHKRRRSGSDVLGDQEETAEPEEEPSCEKPVIKVEKSEPTEKAVPAQKLSPAPVPEQTPTVSPGVTTRYGAKRSRREVNGRR</sequence>
<feature type="compositionally biased region" description="Basic and acidic residues" evidence="1">
    <location>
        <begin position="1072"/>
        <end position="1087"/>
    </location>
</feature>
<dbReference type="SUPFAM" id="SSF57667">
    <property type="entry name" value="beta-beta-alpha zinc fingers"/>
    <property type="match status" value="3"/>
</dbReference>
<dbReference type="InterPro" id="IPR036236">
    <property type="entry name" value="Znf_C2H2_sf"/>
</dbReference>
<dbReference type="GO" id="GO:0008270">
    <property type="term" value="F:zinc ion binding"/>
    <property type="evidence" value="ECO:0007669"/>
    <property type="project" value="InterPro"/>
</dbReference>
<dbReference type="InterPro" id="IPR043519">
    <property type="entry name" value="NT_sf"/>
</dbReference>
<feature type="compositionally biased region" description="Acidic residues" evidence="1">
    <location>
        <begin position="1059"/>
        <end position="1071"/>
    </location>
</feature>
<dbReference type="Pfam" id="PF20965">
    <property type="entry name" value="DZF_C"/>
    <property type="match status" value="1"/>
</dbReference>
<feature type="region of interest" description="Disordered" evidence="1">
    <location>
        <begin position="1"/>
        <end position="84"/>
    </location>
</feature>
<feature type="compositionally biased region" description="Polar residues" evidence="1">
    <location>
        <begin position="766"/>
        <end position="790"/>
    </location>
</feature>
<dbReference type="PANTHER" id="PTHR45762">
    <property type="entry name" value="ZINC FINGER RNA-BINDING PROTEIN"/>
    <property type="match status" value="1"/>
</dbReference>
<dbReference type="AlphaFoldDB" id="A0AAV2SWL4"/>
<gene>
    <name evidence="3" type="ORF">CDAUBV1_LOCUS283</name>
</gene>
<feature type="compositionally biased region" description="Basic and acidic residues" evidence="1">
    <location>
        <begin position="350"/>
        <end position="364"/>
    </location>
</feature>
<feature type="region of interest" description="Disordered" evidence="1">
    <location>
        <begin position="585"/>
        <end position="606"/>
    </location>
</feature>
<comment type="caution">
    <text evidence="3">The sequence shown here is derived from an EMBL/GenBank/DDBJ whole genome shotgun (WGS) entry which is preliminary data.</text>
</comment>
<feature type="region of interest" description="Disordered" evidence="1">
    <location>
        <begin position="1019"/>
        <end position="1128"/>
    </location>
</feature>
<dbReference type="Proteomes" id="UP001497525">
    <property type="component" value="Unassembled WGS sequence"/>
</dbReference>
<accession>A0AAV2SWL4</accession>